<evidence type="ECO:0000313" key="2">
    <source>
        <dbReference type="EMBL" id="KAF4309413.1"/>
    </source>
</evidence>
<accession>A0A8H4IZJ3</accession>
<proteinExistence type="predicted"/>
<protein>
    <submittedName>
        <fullName evidence="2">Uncharacterized protein</fullName>
    </submittedName>
</protein>
<organism evidence="2 3">
    <name type="scientific">Botryosphaeria dothidea</name>
    <dbReference type="NCBI Taxonomy" id="55169"/>
    <lineage>
        <taxon>Eukaryota</taxon>
        <taxon>Fungi</taxon>
        <taxon>Dikarya</taxon>
        <taxon>Ascomycota</taxon>
        <taxon>Pezizomycotina</taxon>
        <taxon>Dothideomycetes</taxon>
        <taxon>Dothideomycetes incertae sedis</taxon>
        <taxon>Botryosphaeriales</taxon>
        <taxon>Botryosphaeriaceae</taxon>
        <taxon>Botryosphaeria</taxon>
    </lineage>
</organism>
<comment type="caution">
    <text evidence="2">The sequence shown here is derived from an EMBL/GenBank/DDBJ whole genome shotgun (WGS) entry which is preliminary data.</text>
</comment>
<evidence type="ECO:0000256" key="1">
    <source>
        <dbReference type="SAM" id="MobiDB-lite"/>
    </source>
</evidence>
<dbReference type="EMBL" id="WWBZ02000016">
    <property type="protein sequence ID" value="KAF4309413.1"/>
    <property type="molecule type" value="Genomic_DNA"/>
</dbReference>
<feature type="compositionally biased region" description="Basic residues" evidence="1">
    <location>
        <begin position="103"/>
        <end position="112"/>
    </location>
</feature>
<feature type="compositionally biased region" description="Low complexity" evidence="1">
    <location>
        <begin position="65"/>
        <end position="81"/>
    </location>
</feature>
<reference evidence="2" key="1">
    <citation type="submission" date="2020-04" db="EMBL/GenBank/DDBJ databases">
        <title>Genome Assembly and Annotation of Botryosphaeria dothidea sdau 11-99, a Latent Pathogen of Apple Fruit Ring Rot in China.</title>
        <authorList>
            <person name="Yu C."/>
            <person name="Diao Y."/>
            <person name="Lu Q."/>
            <person name="Zhao J."/>
            <person name="Cui S."/>
            <person name="Peng C."/>
            <person name="He B."/>
            <person name="Liu H."/>
        </authorList>
    </citation>
    <scope>NUCLEOTIDE SEQUENCE [LARGE SCALE GENOMIC DNA]</scope>
    <source>
        <strain evidence="2">Sdau11-99</strain>
    </source>
</reference>
<dbReference type="AlphaFoldDB" id="A0A8H4IZJ3"/>
<dbReference type="Proteomes" id="UP000572817">
    <property type="component" value="Unassembled WGS sequence"/>
</dbReference>
<keyword evidence="3" id="KW-1185">Reference proteome</keyword>
<sequence length="142" mass="15231">MAPTYSTEALNSLSDVEKQRIVLAYLHHHEPRNVDWAAAAVNSGSKSTNSFKVMFGNTMKKLQARSEGAAGADNAAAASPKASHRKRGKAATEVDDDEENAPPKKRGRKKAKKSESEEVEDAMGGAVKAEPASESFFDAEEP</sequence>
<feature type="region of interest" description="Disordered" evidence="1">
    <location>
        <begin position="64"/>
        <end position="142"/>
    </location>
</feature>
<dbReference type="OrthoDB" id="3939631at2759"/>
<evidence type="ECO:0000313" key="3">
    <source>
        <dbReference type="Proteomes" id="UP000572817"/>
    </source>
</evidence>
<gene>
    <name evidence="2" type="ORF">GTA08_BOTSDO03074</name>
</gene>
<name>A0A8H4IZJ3_9PEZI</name>